<comment type="caution">
    <text evidence="1">The sequence shown here is derived from an EMBL/GenBank/DDBJ whole genome shotgun (WGS) entry which is preliminary data.</text>
</comment>
<evidence type="ECO:0000313" key="1">
    <source>
        <dbReference type="EMBL" id="RAO74950.1"/>
    </source>
</evidence>
<dbReference type="Pfam" id="PF05930">
    <property type="entry name" value="Phage_AlpA"/>
    <property type="match status" value="1"/>
</dbReference>
<organism evidence="1 2">
    <name type="scientific">Dyella jiangningensis</name>
    <dbReference type="NCBI Taxonomy" id="1379159"/>
    <lineage>
        <taxon>Bacteria</taxon>
        <taxon>Pseudomonadati</taxon>
        <taxon>Pseudomonadota</taxon>
        <taxon>Gammaproteobacteria</taxon>
        <taxon>Lysobacterales</taxon>
        <taxon>Rhodanobacteraceae</taxon>
        <taxon>Dyella</taxon>
    </lineage>
</organism>
<dbReference type="RefSeq" id="WP_111983450.1">
    <property type="nucleotide sequence ID" value="NZ_NFZS01000004.1"/>
</dbReference>
<dbReference type="OrthoDB" id="5298532at2"/>
<reference evidence="1 2" key="1">
    <citation type="journal article" date="2018" name="Genet. Mol. Biol.">
        <title>The genome sequence of Dyella jiangningensis FCAV SCS01 from a lignocellulose-decomposing microbial consortium metagenome reveals potential for biotechnological applications.</title>
        <authorList>
            <person name="Desiderato J.G."/>
            <person name="Alvarenga D.O."/>
            <person name="Constancio M.T.L."/>
            <person name="Alves L.M.C."/>
            <person name="Varani A.M."/>
        </authorList>
    </citation>
    <scope>NUCLEOTIDE SEQUENCE [LARGE SCALE GENOMIC DNA]</scope>
    <source>
        <strain evidence="1 2">FCAV SCS01</strain>
    </source>
</reference>
<protein>
    <recommendedName>
        <fullName evidence="3">AlpA family transcriptional regulator</fullName>
    </recommendedName>
</protein>
<evidence type="ECO:0000313" key="2">
    <source>
        <dbReference type="Proteomes" id="UP000248926"/>
    </source>
</evidence>
<dbReference type="Proteomes" id="UP000248926">
    <property type="component" value="Unassembled WGS sequence"/>
</dbReference>
<accession>A0A328NXJ5</accession>
<sequence>MESRTSVVLAPANGGPLSRGIAPTETASVVPIRLIRMPAVRAITSLSRAWIYALEKQGRFPKRLKIGDRTSAWVEAEVIAWVQAQADAREVAA</sequence>
<dbReference type="PANTHER" id="PTHR36154:SF1">
    <property type="entry name" value="DNA-BINDING TRANSCRIPTIONAL ACTIVATOR ALPA"/>
    <property type="match status" value="1"/>
</dbReference>
<keyword evidence="2" id="KW-1185">Reference proteome</keyword>
<dbReference type="InterPro" id="IPR052931">
    <property type="entry name" value="Prophage_regulatory_activator"/>
</dbReference>
<dbReference type="InterPro" id="IPR010260">
    <property type="entry name" value="AlpA"/>
</dbReference>
<dbReference type="Gene3D" id="1.10.238.160">
    <property type="match status" value="1"/>
</dbReference>
<dbReference type="EMBL" id="NFZS01000004">
    <property type="protein sequence ID" value="RAO74950.1"/>
    <property type="molecule type" value="Genomic_DNA"/>
</dbReference>
<dbReference type="PANTHER" id="PTHR36154">
    <property type="entry name" value="DNA-BINDING TRANSCRIPTIONAL ACTIVATOR ALPA"/>
    <property type="match status" value="1"/>
</dbReference>
<dbReference type="AlphaFoldDB" id="A0A328NXJ5"/>
<gene>
    <name evidence="1" type="ORF">CA260_12565</name>
</gene>
<proteinExistence type="predicted"/>
<name>A0A328NXJ5_9GAMM</name>
<evidence type="ECO:0008006" key="3">
    <source>
        <dbReference type="Google" id="ProtNLM"/>
    </source>
</evidence>